<evidence type="ECO:0000256" key="1">
    <source>
        <dbReference type="SAM" id="Phobius"/>
    </source>
</evidence>
<protein>
    <submittedName>
        <fullName evidence="2">Uncharacterized protein</fullName>
    </submittedName>
</protein>
<dbReference type="Proteomes" id="UP001212841">
    <property type="component" value="Unassembled WGS sequence"/>
</dbReference>
<sequence>MGFFTPAYKQPAITLLVGAVGLGIGGGLFMIQHFLRNDPTLLVSRQTKRENPYPWLNVRPDQNLKLYDVNQMFEKTQAGKEPRPTYH</sequence>
<dbReference type="Pfam" id="PF06522">
    <property type="entry name" value="B12D"/>
    <property type="match status" value="1"/>
</dbReference>
<comment type="caution">
    <text evidence="2">The sequence shown here is derived from an EMBL/GenBank/DDBJ whole genome shotgun (WGS) entry which is preliminary data.</text>
</comment>
<dbReference type="EMBL" id="JADGJD010001004">
    <property type="protein sequence ID" value="KAJ3047223.1"/>
    <property type="molecule type" value="Genomic_DNA"/>
</dbReference>
<accession>A0AAD5S5Z7</accession>
<name>A0AAD5S5Z7_9FUNG</name>
<gene>
    <name evidence="2" type="ORF">HK097_000113</name>
</gene>
<reference evidence="2" key="1">
    <citation type="submission" date="2020-05" db="EMBL/GenBank/DDBJ databases">
        <title>Phylogenomic resolution of chytrid fungi.</title>
        <authorList>
            <person name="Stajich J.E."/>
            <person name="Amses K."/>
            <person name="Simmons R."/>
            <person name="Seto K."/>
            <person name="Myers J."/>
            <person name="Bonds A."/>
            <person name="Quandt C.A."/>
            <person name="Barry K."/>
            <person name="Liu P."/>
            <person name="Grigoriev I."/>
            <person name="Longcore J.E."/>
            <person name="James T.Y."/>
        </authorList>
    </citation>
    <scope>NUCLEOTIDE SEQUENCE</scope>
    <source>
        <strain evidence="2">JEL0318</strain>
    </source>
</reference>
<proteinExistence type="predicted"/>
<evidence type="ECO:0000313" key="3">
    <source>
        <dbReference type="Proteomes" id="UP001212841"/>
    </source>
</evidence>
<keyword evidence="1" id="KW-0472">Membrane</keyword>
<keyword evidence="1" id="KW-1133">Transmembrane helix</keyword>
<keyword evidence="3" id="KW-1185">Reference proteome</keyword>
<dbReference type="InterPro" id="IPR010530">
    <property type="entry name" value="B12D"/>
</dbReference>
<feature type="transmembrane region" description="Helical" evidence="1">
    <location>
        <begin position="12"/>
        <end position="35"/>
    </location>
</feature>
<organism evidence="2 3">
    <name type="scientific">Rhizophlyctis rosea</name>
    <dbReference type="NCBI Taxonomy" id="64517"/>
    <lineage>
        <taxon>Eukaryota</taxon>
        <taxon>Fungi</taxon>
        <taxon>Fungi incertae sedis</taxon>
        <taxon>Chytridiomycota</taxon>
        <taxon>Chytridiomycota incertae sedis</taxon>
        <taxon>Chytridiomycetes</taxon>
        <taxon>Rhizophlyctidales</taxon>
        <taxon>Rhizophlyctidaceae</taxon>
        <taxon>Rhizophlyctis</taxon>
    </lineage>
</organism>
<evidence type="ECO:0000313" key="2">
    <source>
        <dbReference type="EMBL" id="KAJ3047223.1"/>
    </source>
</evidence>
<dbReference type="AlphaFoldDB" id="A0AAD5S5Z7"/>
<keyword evidence="1" id="KW-0812">Transmembrane</keyword>